<name>J3KZP9_ORYBR</name>
<feature type="compositionally biased region" description="Basic residues" evidence="1">
    <location>
        <begin position="44"/>
        <end position="62"/>
    </location>
</feature>
<dbReference type="AlphaFoldDB" id="J3KZP9"/>
<sequence length="62" mass="7460">MQPRVKWQVPPELKPRKRVAMRRNLLLSVIMLLQQQHLKDHQGKRLQVRRHASRKKTNLANC</sequence>
<organism evidence="2">
    <name type="scientific">Oryza brachyantha</name>
    <name type="common">malo sina</name>
    <dbReference type="NCBI Taxonomy" id="4533"/>
    <lineage>
        <taxon>Eukaryota</taxon>
        <taxon>Viridiplantae</taxon>
        <taxon>Streptophyta</taxon>
        <taxon>Embryophyta</taxon>
        <taxon>Tracheophyta</taxon>
        <taxon>Spermatophyta</taxon>
        <taxon>Magnoliopsida</taxon>
        <taxon>Liliopsida</taxon>
        <taxon>Poales</taxon>
        <taxon>Poaceae</taxon>
        <taxon>BOP clade</taxon>
        <taxon>Oryzoideae</taxon>
        <taxon>Oryzeae</taxon>
        <taxon>Oryzinae</taxon>
        <taxon>Oryza</taxon>
    </lineage>
</organism>
<dbReference type="Gramene" id="OB01G24550.1">
    <property type="protein sequence ID" value="OB01G24550.1"/>
    <property type="gene ID" value="OB01G24550"/>
</dbReference>
<protein>
    <submittedName>
        <fullName evidence="2">Uncharacterized protein</fullName>
    </submittedName>
</protein>
<evidence type="ECO:0000313" key="2">
    <source>
        <dbReference type="EnsemblPlants" id="OB01G24550.1"/>
    </source>
</evidence>
<keyword evidence="3" id="KW-1185">Reference proteome</keyword>
<reference evidence="2" key="2">
    <citation type="submission" date="2013-04" db="UniProtKB">
        <authorList>
            <consortium name="EnsemblPlants"/>
        </authorList>
    </citation>
    <scope>IDENTIFICATION</scope>
</reference>
<feature type="region of interest" description="Disordered" evidence="1">
    <location>
        <begin position="40"/>
        <end position="62"/>
    </location>
</feature>
<proteinExistence type="predicted"/>
<reference evidence="2" key="1">
    <citation type="journal article" date="2013" name="Nat. Commun.">
        <title>Whole-genome sequencing of Oryza brachyantha reveals mechanisms underlying Oryza genome evolution.</title>
        <authorList>
            <person name="Chen J."/>
            <person name="Huang Q."/>
            <person name="Gao D."/>
            <person name="Wang J."/>
            <person name="Lang Y."/>
            <person name="Liu T."/>
            <person name="Li B."/>
            <person name="Bai Z."/>
            <person name="Luis Goicoechea J."/>
            <person name="Liang C."/>
            <person name="Chen C."/>
            <person name="Zhang W."/>
            <person name="Sun S."/>
            <person name="Liao Y."/>
            <person name="Zhang X."/>
            <person name="Yang L."/>
            <person name="Song C."/>
            <person name="Wang M."/>
            <person name="Shi J."/>
            <person name="Liu G."/>
            <person name="Liu J."/>
            <person name="Zhou H."/>
            <person name="Zhou W."/>
            <person name="Yu Q."/>
            <person name="An N."/>
            <person name="Chen Y."/>
            <person name="Cai Q."/>
            <person name="Wang B."/>
            <person name="Liu B."/>
            <person name="Min J."/>
            <person name="Huang Y."/>
            <person name="Wu H."/>
            <person name="Li Z."/>
            <person name="Zhang Y."/>
            <person name="Yin Y."/>
            <person name="Song W."/>
            <person name="Jiang J."/>
            <person name="Jackson S.A."/>
            <person name="Wing R.A."/>
            <person name="Wang J."/>
            <person name="Chen M."/>
        </authorList>
    </citation>
    <scope>NUCLEOTIDE SEQUENCE [LARGE SCALE GENOMIC DNA]</scope>
    <source>
        <strain evidence="2">cv. IRGC 101232</strain>
    </source>
</reference>
<dbReference type="EnsemblPlants" id="OB01G24550.1">
    <property type="protein sequence ID" value="OB01G24550.1"/>
    <property type="gene ID" value="OB01G24550"/>
</dbReference>
<evidence type="ECO:0000256" key="1">
    <source>
        <dbReference type="SAM" id="MobiDB-lite"/>
    </source>
</evidence>
<dbReference type="Proteomes" id="UP000006038">
    <property type="component" value="Chromosome 1"/>
</dbReference>
<evidence type="ECO:0000313" key="3">
    <source>
        <dbReference type="Proteomes" id="UP000006038"/>
    </source>
</evidence>
<dbReference type="HOGENOM" id="CLU_2907668_0_0_1"/>
<accession>J3KZP9</accession>